<dbReference type="InterPro" id="IPR004437">
    <property type="entry name" value="ParB/RepB/Spo0J"/>
</dbReference>
<dbReference type="Pfam" id="PF07506">
    <property type="entry name" value="RepB"/>
    <property type="match status" value="1"/>
</dbReference>
<comment type="similarity">
    <text evidence="1">Belongs to the ParB family.</text>
</comment>
<dbReference type="PANTHER" id="PTHR33375">
    <property type="entry name" value="CHROMOSOME-PARTITIONING PROTEIN PARB-RELATED"/>
    <property type="match status" value="1"/>
</dbReference>
<dbReference type="SUPFAM" id="SSF110849">
    <property type="entry name" value="ParB/Sulfiredoxin"/>
    <property type="match status" value="1"/>
</dbReference>
<dbReference type="AlphaFoldDB" id="A0A1D9MHA0"/>
<dbReference type="GO" id="GO:0003677">
    <property type="term" value="F:DNA binding"/>
    <property type="evidence" value="ECO:0007669"/>
    <property type="project" value="InterPro"/>
</dbReference>
<dbReference type="InterPro" id="IPR011111">
    <property type="entry name" value="Plasmid_RepB"/>
</dbReference>
<dbReference type="InterPro" id="IPR037972">
    <property type="entry name" value="RepB_N"/>
</dbReference>
<proteinExistence type="inferred from homology"/>
<evidence type="ECO:0000313" key="4">
    <source>
        <dbReference type="EMBL" id="AOZ71271.1"/>
    </source>
</evidence>
<name>A0A1D9MHA0_9RHOB</name>
<dbReference type="NCBIfam" id="TIGR03454">
    <property type="entry name" value="partition_RepB"/>
    <property type="match status" value="1"/>
</dbReference>
<feature type="region of interest" description="Disordered" evidence="2">
    <location>
        <begin position="1"/>
        <end position="39"/>
    </location>
</feature>
<feature type="domain" description="ParB-like N-terminal" evidence="3">
    <location>
        <begin position="50"/>
        <end position="141"/>
    </location>
</feature>
<dbReference type="Pfam" id="PF02195">
    <property type="entry name" value="ParB_N"/>
    <property type="match status" value="1"/>
</dbReference>
<sequence>MARRNLFQPPALPASSATEAPAPDKSRFPNTGAMSGVKSTLKDLSSNAVREIAPDLIEEDGPKDRLAFADADVAQLAESIRQHGQQVPIMVRPMAEKPGSYRIVYGRRRLRALRLLGQPAKALVRALSDDEAILAQGQENAQRLDPSFIEKSLFAAELAASGYETAVILDALAVDKPMLSRMQKVARSIPEAVVREIGPAHGIGRRRWEDLADLVNNHDLDLVALAQDALAPASATSDGRFAQIADAAAAAVRQTASTTKAPSPALPVLSEDGRRLAQVSDQAKSVTVKLSKTEAPEFAMWWLENAEAELQRLYKEWQSARKAD</sequence>
<geneLocation type="plasmid" evidence="5">
    <name>pej01</name>
</geneLocation>
<dbReference type="RefSeq" id="WP_071167394.1">
    <property type="nucleotide sequence ID" value="NZ_CP017782.1"/>
</dbReference>
<evidence type="ECO:0000259" key="3">
    <source>
        <dbReference type="SMART" id="SM00470"/>
    </source>
</evidence>
<dbReference type="GO" id="GO:0007059">
    <property type="term" value="P:chromosome segregation"/>
    <property type="evidence" value="ECO:0007669"/>
    <property type="project" value="TreeGrafter"/>
</dbReference>
<protein>
    <submittedName>
        <fullName evidence="4">Plasmid partitioning protein RepB</fullName>
    </submittedName>
</protein>
<evidence type="ECO:0000313" key="5">
    <source>
        <dbReference type="Proteomes" id="UP000176562"/>
    </source>
</evidence>
<dbReference type="NCBIfam" id="TIGR00180">
    <property type="entry name" value="parB_part"/>
    <property type="match status" value="1"/>
</dbReference>
<dbReference type="EMBL" id="CP017782">
    <property type="protein sequence ID" value="AOZ71271.1"/>
    <property type="molecule type" value="Genomic_DNA"/>
</dbReference>
<dbReference type="InterPro" id="IPR036086">
    <property type="entry name" value="ParB/Sulfiredoxin_sf"/>
</dbReference>
<accession>A0A1D9MHA0</accession>
<gene>
    <name evidence="4" type="ORF">LPB142_17585</name>
</gene>
<dbReference type="Gene3D" id="3.90.1530.30">
    <property type="match status" value="1"/>
</dbReference>
<evidence type="ECO:0000256" key="2">
    <source>
        <dbReference type="SAM" id="MobiDB-lite"/>
    </source>
</evidence>
<keyword evidence="4" id="KW-0614">Plasmid</keyword>
<dbReference type="InterPro" id="IPR003115">
    <property type="entry name" value="ParB_N"/>
</dbReference>
<dbReference type="GO" id="GO:0005694">
    <property type="term" value="C:chromosome"/>
    <property type="evidence" value="ECO:0007669"/>
    <property type="project" value="TreeGrafter"/>
</dbReference>
<organism evidence="4 5">
    <name type="scientific">Rhodobacter xanthinilyticus</name>
    <dbReference type="NCBI Taxonomy" id="1850250"/>
    <lineage>
        <taxon>Bacteria</taxon>
        <taxon>Pseudomonadati</taxon>
        <taxon>Pseudomonadota</taxon>
        <taxon>Alphaproteobacteria</taxon>
        <taxon>Rhodobacterales</taxon>
        <taxon>Rhodobacter group</taxon>
        <taxon>Rhodobacter</taxon>
    </lineage>
</organism>
<dbReference type="InterPro" id="IPR050336">
    <property type="entry name" value="Chromosome_partition/occlusion"/>
</dbReference>
<dbReference type="Proteomes" id="UP000176562">
    <property type="component" value="Plasmid pEJ01"/>
</dbReference>
<keyword evidence="5" id="KW-1185">Reference proteome</keyword>
<dbReference type="InterPro" id="IPR017819">
    <property type="entry name" value="Plasmid_partition_RepB"/>
</dbReference>
<dbReference type="PANTHER" id="PTHR33375:SF1">
    <property type="entry name" value="CHROMOSOME-PARTITIONING PROTEIN PARB-RELATED"/>
    <property type="match status" value="1"/>
</dbReference>
<reference evidence="4 5" key="1">
    <citation type="submission" date="2016-10" db="EMBL/GenBank/DDBJ databases">
        <title>Rhodobacter sp. LPB0142, isolated from sea water.</title>
        <authorList>
            <person name="Kim E."/>
            <person name="Yi H."/>
        </authorList>
    </citation>
    <scope>NUCLEOTIDE SEQUENCE [LARGE SCALE GENOMIC DNA]</scope>
    <source>
        <strain evidence="4 5">LPB0142</strain>
        <plasmid evidence="5">Plasmid pej01</plasmid>
    </source>
</reference>
<dbReference type="SMART" id="SM00470">
    <property type="entry name" value="ParB"/>
    <property type="match status" value="1"/>
</dbReference>
<evidence type="ECO:0000256" key="1">
    <source>
        <dbReference type="ARBA" id="ARBA00006295"/>
    </source>
</evidence>
<dbReference type="CDD" id="cd16405">
    <property type="entry name" value="RepB_like_N"/>
    <property type="match status" value="1"/>
</dbReference>
<dbReference type="KEGG" id="rhp:LPB142_17585"/>